<gene>
    <name evidence="1" type="ORF">VITISV_027447</name>
</gene>
<sequence>MGGFLSKFIEIRFVSGKKSDILVEGGSASDLLVGGVVTAIYSERHLHCLSLKPALRFVAILSSPSGSWMMRGTTNSAFVSGSTLGRSKSVSKSGIVLAAEATAKEVETDEDAETGVGAFLAA</sequence>
<reference evidence="1" key="1">
    <citation type="journal article" date="2007" name="PLoS ONE">
        <title>The first genome sequence of an elite grapevine cultivar (Pinot noir Vitis vinifera L.): coping with a highly heterozygous genome.</title>
        <authorList>
            <person name="Velasco R."/>
            <person name="Zharkikh A."/>
            <person name="Troggio M."/>
            <person name="Cartwright D.A."/>
            <person name="Cestaro A."/>
            <person name="Pruss D."/>
            <person name="Pindo M."/>
            <person name="FitzGerald L.M."/>
            <person name="Vezzulli S."/>
            <person name="Reid J."/>
            <person name="Malacarne G."/>
            <person name="Iliev D."/>
            <person name="Coppola G."/>
            <person name="Wardell B."/>
            <person name="Micheletti D."/>
            <person name="Macalma T."/>
            <person name="Facci M."/>
            <person name="Mitchell J.T."/>
            <person name="Perazzolli M."/>
            <person name="Eldredge G."/>
            <person name="Gatto P."/>
            <person name="Oyzerski R."/>
            <person name="Moretto M."/>
            <person name="Gutin N."/>
            <person name="Stefanini M."/>
            <person name="Chen Y."/>
            <person name="Segala C."/>
            <person name="Davenport C."/>
            <person name="Dematte L."/>
            <person name="Mraz A."/>
            <person name="Battilana J."/>
            <person name="Stormo K."/>
            <person name="Costa F."/>
            <person name="Tao Q."/>
            <person name="Si-Ammour A."/>
            <person name="Harkins T."/>
            <person name="Lackey A."/>
            <person name="Perbost C."/>
            <person name="Taillon B."/>
            <person name="Stella A."/>
            <person name="Solovyev V."/>
            <person name="Fawcett J.A."/>
            <person name="Sterck L."/>
            <person name="Vandepoele K."/>
            <person name="Grando S.M."/>
            <person name="Toppo S."/>
            <person name="Moser C."/>
            <person name="Lanchbury J."/>
            <person name="Bogden R."/>
            <person name="Skolnick M."/>
            <person name="Sgaramella V."/>
            <person name="Bhatnagar S.K."/>
            <person name="Fontana P."/>
            <person name="Gutin A."/>
            <person name="Van de Peer Y."/>
            <person name="Salamini F."/>
            <person name="Viola R."/>
        </authorList>
    </citation>
    <scope>NUCLEOTIDE SEQUENCE</scope>
</reference>
<organism evidence="1">
    <name type="scientific">Vitis vinifera</name>
    <name type="common">Grape</name>
    <dbReference type="NCBI Taxonomy" id="29760"/>
    <lineage>
        <taxon>Eukaryota</taxon>
        <taxon>Viridiplantae</taxon>
        <taxon>Streptophyta</taxon>
        <taxon>Embryophyta</taxon>
        <taxon>Tracheophyta</taxon>
        <taxon>Spermatophyta</taxon>
        <taxon>Magnoliopsida</taxon>
        <taxon>eudicotyledons</taxon>
        <taxon>Gunneridae</taxon>
        <taxon>Pentapetalae</taxon>
        <taxon>rosids</taxon>
        <taxon>Vitales</taxon>
        <taxon>Vitaceae</taxon>
        <taxon>Viteae</taxon>
        <taxon>Vitis</taxon>
    </lineage>
</organism>
<dbReference type="AlphaFoldDB" id="A5BTR5"/>
<dbReference type="EMBL" id="AM470815">
    <property type="protein sequence ID" value="CAN66003.1"/>
    <property type="molecule type" value="Genomic_DNA"/>
</dbReference>
<name>A5BTR5_VITVI</name>
<protein>
    <submittedName>
        <fullName evidence="1">Uncharacterized protein</fullName>
    </submittedName>
</protein>
<evidence type="ECO:0000313" key="1">
    <source>
        <dbReference type="EMBL" id="CAN66003.1"/>
    </source>
</evidence>
<accession>A5BTR5</accession>
<proteinExistence type="predicted"/>